<dbReference type="SUPFAM" id="SSF47384">
    <property type="entry name" value="Homodimeric domain of signal transducing histidine kinase"/>
    <property type="match status" value="1"/>
</dbReference>
<dbReference type="InterPro" id="IPR003661">
    <property type="entry name" value="HisK_dim/P_dom"/>
</dbReference>
<dbReference type="SUPFAM" id="SSF55874">
    <property type="entry name" value="ATPase domain of HSP90 chaperone/DNA topoisomerase II/histidine kinase"/>
    <property type="match status" value="1"/>
</dbReference>
<accession>A0ABT0GGD3</accession>
<dbReference type="PRINTS" id="PR00344">
    <property type="entry name" value="BCTRLSENSOR"/>
</dbReference>
<evidence type="ECO:0000259" key="6">
    <source>
        <dbReference type="PROSITE" id="PS50109"/>
    </source>
</evidence>
<dbReference type="CDD" id="cd00075">
    <property type="entry name" value="HATPase"/>
    <property type="match status" value="1"/>
</dbReference>
<dbReference type="CDD" id="cd00082">
    <property type="entry name" value="HisKA"/>
    <property type="match status" value="1"/>
</dbReference>
<dbReference type="Pfam" id="PF02518">
    <property type="entry name" value="HATPase_c"/>
    <property type="match status" value="1"/>
</dbReference>
<dbReference type="PROSITE" id="PS50109">
    <property type="entry name" value="HIS_KIN"/>
    <property type="match status" value="1"/>
</dbReference>
<dbReference type="InterPro" id="IPR001789">
    <property type="entry name" value="Sig_transdc_resp-reg_receiver"/>
</dbReference>
<dbReference type="SMART" id="SM00387">
    <property type="entry name" value="HATPase_c"/>
    <property type="match status" value="1"/>
</dbReference>
<evidence type="ECO:0000313" key="8">
    <source>
        <dbReference type="EMBL" id="MCK7593264.1"/>
    </source>
</evidence>
<evidence type="ECO:0000313" key="9">
    <source>
        <dbReference type="Proteomes" id="UP001431449"/>
    </source>
</evidence>
<keyword evidence="5" id="KW-0175">Coiled coil</keyword>
<organism evidence="8 9">
    <name type="scientific">Pseudomarimonas salicorniae</name>
    <dbReference type="NCBI Taxonomy" id="2933270"/>
    <lineage>
        <taxon>Bacteria</taxon>
        <taxon>Pseudomonadati</taxon>
        <taxon>Pseudomonadota</taxon>
        <taxon>Gammaproteobacteria</taxon>
        <taxon>Lysobacterales</taxon>
        <taxon>Lysobacteraceae</taxon>
        <taxon>Pseudomarimonas</taxon>
    </lineage>
</organism>
<dbReference type="InterPro" id="IPR005467">
    <property type="entry name" value="His_kinase_dom"/>
</dbReference>
<dbReference type="InterPro" id="IPR004358">
    <property type="entry name" value="Sig_transdc_His_kin-like_C"/>
</dbReference>
<dbReference type="InterPro" id="IPR011006">
    <property type="entry name" value="CheY-like_superfamily"/>
</dbReference>
<feature type="modified residue" description="4-aspartylphosphate" evidence="4">
    <location>
        <position position="52"/>
    </location>
</feature>
<dbReference type="RefSeq" id="WP_248206567.1">
    <property type="nucleotide sequence ID" value="NZ_JALNMH010000004.1"/>
</dbReference>
<evidence type="ECO:0000259" key="7">
    <source>
        <dbReference type="PROSITE" id="PS50110"/>
    </source>
</evidence>
<evidence type="ECO:0000256" key="1">
    <source>
        <dbReference type="ARBA" id="ARBA00000085"/>
    </source>
</evidence>
<gene>
    <name evidence="8" type="ORF">M0G41_06220</name>
</gene>
<feature type="domain" description="Histidine kinase" evidence="6">
    <location>
        <begin position="206"/>
        <end position="422"/>
    </location>
</feature>
<protein>
    <recommendedName>
        <fullName evidence="2">histidine kinase</fullName>
        <ecNumber evidence="2">2.7.13.3</ecNumber>
    </recommendedName>
</protein>
<dbReference type="PANTHER" id="PTHR43547">
    <property type="entry name" value="TWO-COMPONENT HISTIDINE KINASE"/>
    <property type="match status" value="1"/>
</dbReference>
<dbReference type="Pfam" id="PF00072">
    <property type="entry name" value="Response_reg"/>
    <property type="match status" value="2"/>
</dbReference>
<reference evidence="8" key="1">
    <citation type="submission" date="2022-04" db="EMBL/GenBank/DDBJ databases">
        <title>Lysobacter sp. CAU 1642 isolated from sea sand.</title>
        <authorList>
            <person name="Kim W."/>
        </authorList>
    </citation>
    <scope>NUCLEOTIDE SEQUENCE</scope>
    <source>
        <strain evidence="8">CAU 1642</strain>
    </source>
</reference>
<dbReference type="Pfam" id="PF00512">
    <property type="entry name" value="HisKA"/>
    <property type="match status" value="1"/>
</dbReference>
<dbReference type="PROSITE" id="PS50110">
    <property type="entry name" value="RESPONSE_REGULATORY"/>
    <property type="match status" value="2"/>
</dbReference>
<dbReference type="SMART" id="SM00388">
    <property type="entry name" value="HisKA"/>
    <property type="match status" value="1"/>
</dbReference>
<dbReference type="EC" id="2.7.13.3" evidence="2"/>
<evidence type="ECO:0000256" key="5">
    <source>
        <dbReference type="SAM" id="Coils"/>
    </source>
</evidence>
<name>A0ABT0GGD3_9GAMM</name>
<dbReference type="Gene3D" id="1.10.287.130">
    <property type="match status" value="1"/>
</dbReference>
<dbReference type="PANTHER" id="PTHR43547:SF2">
    <property type="entry name" value="HYBRID SIGNAL TRANSDUCTION HISTIDINE KINASE C"/>
    <property type="match status" value="1"/>
</dbReference>
<dbReference type="InterPro" id="IPR036097">
    <property type="entry name" value="HisK_dim/P_sf"/>
</dbReference>
<feature type="modified residue" description="4-aspartylphosphate" evidence="4">
    <location>
        <position position="498"/>
    </location>
</feature>
<evidence type="ECO:0000256" key="4">
    <source>
        <dbReference type="PROSITE-ProRule" id="PRU00169"/>
    </source>
</evidence>
<dbReference type="Gene3D" id="3.30.565.10">
    <property type="entry name" value="Histidine kinase-like ATPase, C-terminal domain"/>
    <property type="match status" value="1"/>
</dbReference>
<evidence type="ECO:0000256" key="2">
    <source>
        <dbReference type="ARBA" id="ARBA00012438"/>
    </source>
</evidence>
<dbReference type="CDD" id="cd17580">
    <property type="entry name" value="REC_2_DhkD-like"/>
    <property type="match status" value="1"/>
</dbReference>
<dbReference type="InterPro" id="IPR036890">
    <property type="entry name" value="HATPase_C_sf"/>
</dbReference>
<dbReference type="SUPFAM" id="SSF52172">
    <property type="entry name" value="CheY-like"/>
    <property type="match status" value="2"/>
</dbReference>
<feature type="domain" description="Response regulatory" evidence="7">
    <location>
        <begin position="449"/>
        <end position="565"/>
    </location>
</feature>
<feature type="domain" description="Response regulatory" evidence="7">
    <location>
        <begin position="3"/>
        <end position="120"/>
    </location>
</feature>
<dbReference type="Gene3D" id="3.40.50.2300">
    <property type="match status" value="2"/>
</dbReference>
<dbReference type="Proteomes" id="UP001431449">
    <property type="component" value="Unassembled WGS sequence"/>
</dbReference>
<dbReference type="SMART" id="SM00448">
    <property type="entry name" value="REC"/>
    <property type="match status" value="2"/>
</dbReference>
<keyword evidence="3 4" id="KW-0597">Phosphoprotein</keyword>
<keyword evidence="9" id="KW-1185">Reference proteome</keyword>
<evidence type="ECO:0000256" key="3">
    <source>
        <dbReference type="ARBA" id="ARBA00022553"/>
    </source>
</evidence>
<comment type="catalytic activity">
    <reaction evidence="1">
        <text>ATP + protein L-histidine = ADP + protein N-phospho-L-histidine.</text>
        <dbReference type="EC" id="2.7.13.3"/>
    </reaction>
</comment>
<feature type="coiled-coil region" evidence="5">
    <location>
        <begin position="122"/>
        <end position="206"/>
    </location>
</feature>
<comment type="caution">
    <text evidence="8">The sequence shown here is derived from an EMBL/GenBank/DDBJ whole genome shotgun (WGS) entry which is preliminary data.</text>
</comment>
<dbReference type="InterPro" id="IPR003594">
    <property type="entry name" value="HATPase_dom"/>
</dbReference>
<proteinExistence type="predicted"/>
<dbReference type="EMBL" id="JALNMH010000004">
    <property type="protein sequence ID" value="MCK7593264.1"/>
    <property type="molecule type" value="Genomic_DNA"/>
</dbReference>
<sequence length="578" mass="63822">MVNILLVDDQPSRLLSYEAVLAELGENLVRAGSGREALARLMEMEFAVILLDVNMPDLDGFETASMIHQHPRHEKTPIIFVTAVHITDLDRLRGYHLGAVDYVFVPVVPEILRSKVSVLCELYRQRRELERLNRSLEKTNADLADANAALQAEKANELHALNQVLERTNRELAGTNATLQAEIAERRRAEERLRDADRRKDEFLATLAHELRNPLAPIRNALQLLRTGSPEVTGGALTVMERQLRQLVRLIDDLLDVARITRGKLEMRKRQIVLRTVLDDAIAAVRPVIDDARQTLEADLEAADVEVDADPERLTQVFANLLNNACKYSPPEARLSISARCEDGRAVVLVRDEGIGIPAPQLEQIFDLFVQADTSLERARGGLGIGLTLVRQLVHMHGGSVAAESAGGGLGSTFTVQLPLSAARPIGDTRSGEAIPAAQSSAMPSARRRVMVIDDNRDAADSLSMALRLSSHEVRVVYDPLKAREACALFRPEIVFMDVGMPGMNGYDLVRLLRGEPWAERALIIALTGWGQETDRQRSREAGFDHHLVKPADFEEIEMLCNAERREGGGVASGVAHG</sequence>